<evidence type="ECO:0000313" key="1">
    <source>
        <dbReference type="EMBL" id="GAH10322.1"/>
    </source>
</evidence>
<accession>X1CR80</accession>
<protein>
    <recommendedName>
        <fullName evidence="2">Amidohydrolase 3 domain-containing protein</fullName>
    </recommendedName>
</protein>
<evidence type="ECO:0008006" key="2">
    <source>
        <dbReference type="Google" id="ProtNLM"/>
    </source>
</evidence>
<comment type="caution">
    <text evidence="1">The sequence shown here is derived from an EMBL/GenBank/DDBJ whole genome shotgun (WGS) entry which is preliminary data.</text>
</comment>
<dbReference type="EMBL" id="BART01037716">
    <property type="protein sequence ID" value="GAH10322.1"/>
    <property type="molecule type" value="Genomic_DNA"/>
</dbReference>
<dbReference type="AlphaFoldDB" id="X1CR80"/>
<dbReference type="GO" id="GO:0016810">
    <property type="term" value="F:hydrolase activity, acting on carbon-nitrogen (but not peptide) bonds"/>
    <property type="evidence" value="ECO:0007669"/>
    <property type="project" value="InterPro"/>
</dbReference>
<proteinExistence type="predicted"/>
<reference evidence="1" key="1">
    <citation type="journal article" date="2014" name="Front. Microbiol.">
        <title>High frequency of phylogenetically diverse reductive dehalogenase-homologous genes in deep subseafloor sedimentary metagenomes.</title>
        <authorList>
            <person name="Kawai M."/>
            <person name="Futagami T."/>
            <person name="Toyoda A."/>
            <person name="Takaki Y."/>
            <person name="Nishi S."/>
            <person name="Hori S."/>
            <person name="Arai W."/>
            <person name="Tsubouchi T."/>
            <person name="Morono Y."/>
            <person name="Uchiyama I."/>
            <person name="Ito T."/>
            <person name="Fujiyama A."/>
            <person name="Inagaki F."/>
            <person name="Takami H."/>
        </authorList>
    </citation>
    <scope>NUCLEOTIDE SEQUENCE</scope>
    <source>
        <strain evidence="1">Expedition CK06-06</strain>
    </source>
</reference>
<sequence length="62" mass="6810">MLKESLAADLVVFNPQTVIDKATFDEPKKYPAGIDYVLVNGAMVVDEGKHTGVLNGRALHRR</sequence>
<organism evidence="1">
    <name type="scientific">marine sediment metagenome</name>
    <dbReference type="NCBI Taxonomy" id="412755"/>
    <lineage>
        <taxon>unclassified sequences</taxon>
        <taxon>metagenomes</taxon>
        <taxon>ecological metagenomes</taxon>
    </lineage>
</organism>
<gene>
    <name evidence="1" type="ORF">S01H4_62956</name>
</gene>
<dbReference type="SUPFAM" id="SSF51338">
    <property type="entry name" value="Composite domain of metallo-dependent hydrolases"/>
    <property type="match status" value="1"/>
</dbReference>
<dbReference type="InterPro" id="IPR011059">
    <property type="entry name" value="Metal-dep_hydrolase_composite"/>
</dbReference>
<name>X1CR80_9ZZZZ</name>